<dbReference type="Proteomes" id="UP000499080">
    <property type="component" value="Unassembled WGS sequence"/>
</dbReference>
<keyword evidence="3" id="KW-1185">Reference proteome</keyword>
<accession>A0A4Y2GXB2</accession>
<organism evidence="2 3">
    <name type="scientific">Araneus ventricosus</name>
    <name type="common">Orbweaver spider</name>
    <name type="synonym">Epeira ventricosa</name>
    <dbReference type="NCBI Taxonomy" id="182803"/>
    <lineage>
        <taxon>Eukaryota</taxon>
        <taxon>Metazoa</taxon>
        <taxon>Ecdysozoa</taxon>
        <taxon>Arthropoda</taxon>
        <taxon>Chelicerata</taxon>
        <taxon>Arachnida</taxon>
        <taxon>Araneae</taxon>
        <taxon>Araneomorphae</taxon>
        <taxon>Entelegynae</taxon>
        <taxon>Araneoidea</taxon>
        <taxon>Araneidae</taxon>
        <taxon>Araneus</taxon>
    </lineage>
</organism>
<evidence type="ECO:0000256" key="1">
    <source>
        <dbReference type="SAM" id="MobiDB-lite"/>
    </source>
</evidence>
<evidence type="ECO:0000313" key="3">
    <source>
        <dbReference type="Proteomes" id="UP000499080"/>
    </source>
</evidence>
<reference evidence="2 3" key="1">
    <citation type="journal article" date="2019" name="Sci. Rep.">
        <title>Orb-weaving spider Araneus ventricosus genome elucidates the spidroin gene catalogue.</title>
        <authorList>
            <person name="Kono N."/>
            <person name="Nakamura H."/>
            <person name="Ohtoshi R."/>
            <person name="Moran D.A.P."/>
            <person name="Shinohara A."/>
            <person name="Yoshida Y."/>
            <person name="Fujiwara M."/>
            <person name="Mori M."/>
            <person name="Tomita M."/>
            <person name="Arakawa K."/>
        </authorList>
    </citation>
    <scope>NUCLEOTIDE SEQUENCE [LARGE SCALE GENOMIC DNA]</scope>
</reference>
<evidence type="ECO:0000313" key="2">
    <source>
        <dbReference type="EMBL" id="GBM57148.1"/>
    </source>
</evidence>
<feature type="region of interest" description="Disordered" evidence="1">
    <location>
        <begin position="26"/>
        <end position="45"/>
    </location>
</feature>
<proteinExistence type="predicted"/>
<comment type="caution">
    <text evidence="2">The sequence shown here is derived from an EMBL/GenBank/DDBJ whole genome shotgun (WGS) entry which is preliminary data.</text>
</comment>
<dbReference type="AlphaFoldDB" id="A0A4Y2GXB2"/>
<name>A0A4Y2GXB2_ARAVE</name>
<gene>
    <name evidence="2" type="ORF">AVEN_6319_1</name>
</gene>
<sequence length="45" mass="4943">MKVPLVTDNNRPIAFRETTGICSEIRRVNSNNPGSDSVPLSRDKG</sequence>
<protein>
    <submittedName>
        <fullName evidence="2">Uncharacterized protein</fullName>
    </submittedName>
</protein>
<feature type="non-terminal residue" evidence="2">
    <location>
        <position position="45"/>
    </location>
</feature>
<dbReference type="EMBL" id="BGPR01001580">
    <property type="protein sequence ID" value="GBM57148.1"/>
    <property type="molecule type" value="Genomic_DNA"/>
</dbReference>